<gene>
    <name evidence="2" type="ORF">G2W53_029354</name>
</gene>
<proteinExistence type="predicted"/>
<evidence type="ECO:0000313" key="3">
    <source>
        <dbReference type="Proteomes" id="UP000634136"/>
    </source>
</evidence>
<accession>A0A834T5G7</accession>
<name>A0A834T5G7_9FABA</name>
<organism evidence="2 3">
    <name type="scientific">Senna tora</name>
    <dbReference type="NCBI Taxonomy" id="362788"/>
    <lineage>
        <taxon>Eukaryota</taxon>
        <taxon>Viridiplantae</taxon>
        <taxon>Streptophyta</taxon>
        <taxon>Embryophyta</taxon>
        <taxon>Tracheophyta</taxon>
        <taxon>Spermatophyta</taxon>
        <taxon>Magnoliopsida</taxon>
        <taxon>eudicotyledons</taxon>
        <taxon>Gunneridae</taxon>
        <taxon>Pentapetalae</taxon>
        <taxon>rosids</taxon>
        <taxon>fabids</taxon>
        <taxon>Fabales</taxon>
        <taxon>Fabaceae</taxon>
        <taxon>Caesalpinioideae</taxon>
        <taxon>Cassia clade</taxon>
        <taxon>Senna</taxon>
    </lineage>
</organism>
<dbReference type="EMBL" id="JAAIUW010000009">
    <property type="protein sequence ID" value="KAF7815385.1"/>
    <property type="molecule type" value="Genomic_DNA"/>
</dbReference>
<comment type="caution">
    <text evidence="2">The sequence shown here is derived from an EMBL/GenBank/DDBJ whole genome shotgun (WGS) entry which is preliminary data.</text>
</comment>
<sequence>MGLQETGKGRSDAGNTDLAGGIRKRIMACASSSGEKQ</sequence>
<keyword evidence="3" id="KW-1185">Reference proteome</keyword>
<reference evidence="2" key="1">
    <citation type="submission" date="2020-09" db="EMBL/GenBank/DDBJ databases">
        <title>Genome-Enabled Discovery of Anthraquinone Biosynthesis in Senna tora.</title>
        <authorList>
            <person name="Kang S.-H."/>
            <person name="Pandey R.P."/>
            <person name="Lee C.-M."/>
            <person name="Sim J.-S."/>
            <person name="Jeong J.-T."/>
            <person name="Choi B.-S."/>
            <person name="Jung M."/>
            <person name="Ginzburg D."/>
            <person name="Zhao K."/>
            <person name="Won S.Y."/>
            <person name="Oh T.-J."/>
            <person name="Yu Y."/>
            <person name="Kim N.-H."/>
            <person name="Lee O.R."/>
            <person name="Lee T.-H."/>
            <person name="Bashyal P."/>
            <person name="Kim T.-S."/>
            <person name="Lee W.-H."/>
            <person name="Kawkins C."/>
            <person name="Kim C.-K."/>
            <person name="Kim J.S."/>
            <person name="Ahn B.O."/>
            <person name="Rhee S.Y."/>
            <person name="Sohng J.K."/>
        </authorList>
    </citation>
    <scope>NUCLEOTIDE SEQUENCE</scope>
    <source>
        <tissue evidence="2">Leaf</tissue>
    </source>
</reference>
<feature type="region of interest" description="Disordered" evidence="1">
    <location>
        <begin position="1"/>
        <end position="21"/>
    </location>
</feature>
<evidence type="ECO:0000256" key="1">
    <source>
        <dbReference type="SAM" id="MobiDB-lite"/>
    </source>
</evidence>
<dbReference type="Proteomes" id="UP000634136">
    <property type="component" value="Unassembled WGS sequence"/>
</dbReference>
<evidence type="ECO:0000313" key="2">
    <source>
        <dbReference type="EMBL" id="KAF7815385.1"/>
    </source>
</evidence>
<protein>
    <submittedName>
        <fullName evidence="2">Uncharacterized protein</fullName>
    </submittedName>
</protein>
<dbReference type="AlphaFoldDB" id="A0A834T5G7"/>